<dbReference type="KEGG" id="cyu:UCYN_00090"/>
<keyword evidence="3" id="KW-1185">Reference proteome</keyword>
<reference evidence="1" key="3">
    <citation type="submission" date="2011-12" db="EMBL/GenBank/DDBJ databases">
        <authorList>
            <person name="Tripp H.J."/>
            <person name="Bench S.R."/>
            <person name="Turk K.A."/>
            <person name="Foster R.A."/>
            <person name="Desany B.A."/>
            <person name="Niazi F."/>
            <person name="Affourtit J.P."/>
            <person name="Zehr J.P."/>
        </authorList>
    </citation>
    <scope>NUCLEOTIDE SEQUENCE</scope>
    <source>
        <strain evidence="1">ALOHA</strain>
    </source>
</reference>
<name>D3EMR7_ATETH</name>
<sequence>MSKIGSKGGNQGNIRVSNLRKLYVFIKKMKKGVDIGS</sequence>
<evidence type="ECO:0000313" key="2">
    <source>
        <dbReference type="EMBL" id="ADB95297.1"/>
    </source>
</evidence>
<reference evidence="1 3" key="2">
    <citation type="journal article" date="2010" name="Nature">
        <title>Metabolic streamlining in an open-ocean nitrogen-fixing cyanobacterium.</title>
        <authorList>
            <person name="Tripp H.J."/>
            <person name="Bench S.R."/>
            <person name="Turk K.A."/>
            <person name="Foster R.A."/>
            <person name="Desany B.A."/>
            <person name="Niazi F."/>
            <person name="Affourtit J.P."/>
            <person name="Zehr J.P."/>
        </authorList>
    </citation>
    <scope>NUCLEOTIDE SEQUENCE [LARGE SCALE GENOMIC DNA]</scope>
    <source>
        <strain evidence="3">ALOHA</strain>
    </source>
</reference>
<proteinExistence type="predicted"/>
<dbReference type="EMBL" id="CP001842">
    <property type="protein sequence ID" value="ADB95297.1"/>
    <property type="molecule type" value="Genomic_DNA"/>
</dbReference>
<dbReference type="AlphaFoldDB" id="D3EMR7"/>
<evidence type="ECO:0000313" key="1">
    <source>
        <dbReference type="EMBL" id="ADB94767.1"/>
    </source>
</evidence>
<dbReference type="KEGG" id="cyu:UCYN_05700"/>
<evidence type="ECO:0000313" key="3">
    <source>
        <dbReference type="Proteomes" id="UP000001405"/>
    </source>
</evidence>
<reference evidence="1" key="1">
    <citation type="journal article" date="2008" name="Science">
        <title>Globally distributed uncultivated oceanic N2-fixing cyanobacteria lack oxygenic photosystem II.</title>
        <authorList>
            <person name="Zehr J.P."/>
            <person name="Bench S.R."/>
            <person name="Carter B.J."/>
            <person name="Hewson I."/>
            <person name="Niazi F."/>
            <person name="Shi T."/>
            <person name="Tripp H.J."/>
            <person name="Affourtit J.P."/>
        </authorList>
    </citation>
    <scope>NUCLEOTIDE SEQUENCE</scope>
</reference>
<dbReference type="Proteomes" id="UP000001405">
    <property type="component" value="Chromosome"/>
</dbReference>
<accession>D3EMR7</accession>
<dbReference type="EMBL" id="CP001842">
    <property type="protein sequence ID" value="ADB94767.1"/>
    <property type="molecule type" value="Genomic_DNA"/>
</dbReference>
<organism evidence="3">
    <name type="scientific">Atelocyanobacterium thalassa (isolate ALOHA)</name>
    <dbReference type="NCBI Taxonomy" id="1453429"/>
    <lineage>
        <taxon>Bacteria</taxon>
        <taxon>Bacillati</taxon>
        <taxon>Cyanobacteriota</taxon>
        <taxon>Cyanophyceae</taxon>
        <taxon>Oscillatoriophycideae</taxon>
        <taxon>Chroococcales</taxon>
        <taxon>Aphanothecaceae</taxon>
        <taxon>Candidatus Atelocyanobacterium</taxon>
        <taxon>Candidatus Atelocyanobacterium thalassae</taxon>
    </lineage>
</organism>
<gene>
    <name evidence="1" type="ordered locus">UCYN_00090</name>
    <name evidence="2" type="ordered locus">UCYN_05700</name>
</gene>
<dbReference type="HOGENOM" id="CLU_3341583_0_0_3"/>
<protein>
    <submittedName>
        <fullName evidence="1">Uncharacterized protein</fullName>
    </submittedName>
</protein>